<dbReference type="InterPro" id="IPR001245">
    <property type="entry name" value="Ser-Thr/Tyr_kinase_cat_dom"/>
</dbReference>
<dbReference type="Pfam" id="PF07714">
    <property type="entry name" value="PK_Tyr_Ser-Thr"/>
    <property type="match status" value="1"/>
</dbReference>
<dbReference type="GeneID" id="20819133"/>
<keyword evidence="2" id="KW-1133">Transmembrane helix</keyword>
<dbReference type="PANTHER" id="PTHR44329:SF214">
    <property type="entry name" value="PROTEIN KINASE DOMAIN-CONTAINING PROTEIN"/>
    <property type="match status" value="1"/>
</dbReference>
<feature type="domain" description="Protein kinase" evidence="3">
    <location>
        <begin position="282"/>
        <end position="556"/>
    </location>
</feature>
<feature type="compositionally biased region" description="Low complexity" evidence="1">
    <location>
        <begin position="208"/>
        <end position="221"/>
    </location>
</feature>
<dbReference type="OrthoDB" id="4062651at2759"/>
<sequence>MYQQLTLSAIDQQRAGVLERRELRVALAIYSTTTPPPDGGRVGDEDGDVWDLDFLVIAPDQSRFAAGHASIEGDKWGGVTFEDTEILVDGHRGLGVLVLGPSFSPVRGLLAYKCCAEAPHPHCVAATTTMASNHSDPNDGLATTTTLRPLPVLTRPIESDANAALPLGLAAGIAVLGTIAYFLHRRRSKERRHRDTMLLEQQAATHQARSAPLPAAAASSSVRRGGEYAKMAEGTAPPRAGGKSASKQAKASSSQRNVRLAAGHEWTTHPALTGLWLPPGTEHMTMTPVRGCSNAVTGTLDDGTKLMLKRLPLESAQLPAFVAAVGDVRRVAAHESINGILGVVLSHGALNVAAPFMAKGSLGPLLVDSARQAVPPTVRKSIALQVAKGLAHLHHSRTPFGSLHSGNILVSSASPSQVLVKLNGFALLHRPLSSGTAPVETFGNFCTSYKAPEWLNQSTRAPSLASDVFSLGVLLGEIFTRTHPHAALFHTKGFVGGDLHLLQLAQQNKQLPFPYDVAALEALTSAAFVDVMTRCVHMDPAKRPSANDVVARLEALEILQNQASDTV</sequence>
<keyword evidence="4" id="KW-0418">Kinase</keyword>
<accession>W4FHN3</accession>
<feature type="compositionally biased region" description="Low complexity" evidence="1">
    <location>
        <begin position="240"/>
        <end position="255"/>
    </location>
</feature>
<reference evidence="4" key="1">
    <citation type="submission" date="2013-12" db="EMBL/GenBank/DDBJ databases">
        <title>The Genome Sequence of Aphanomyces astaci APO3.</title>
        <authorList>
            <consortium name="The Broad Institute Genomics Platform"/>
            <person name="Russ C."/>
            <person name="Tyler B."/>
            <person name="van West P."/>
            <person name="Dieguez-Uribeondo J."/>
            <person name="Young S.K."/>
            <person name="Zeng Q."/>
            <person name="Gargeya S."/>
            <person name="Fitzgerald M."/>
            <person name="Abouelleil A."/>
            <person name="Alvarado L."/>
            <person name="Chapman S.B."/>
            <person name="Gainer-Dewar J."/>
            <person name="Goldberg J."/>
            <person name="Griggs A."/>
            <person name="Gujja S."/>
            <person name="Hansen M."/>
            <person name="Howarth C."/>
            <person name="Imamovic A."/>
            <person name="Ireland A."/>
            <person name="Larimer J."/>
            <person name="McCowan C."/>
            <person name="Murphy C."/>
            <person name="Pearson M."/>
            <person name="Poon T.W."/>
            <person name="Priest M."/>
            <person name="Roberts A."/>
            <person name="Saif S."/>
            <person name="Shea T."/>
            <person name="Sykes S."/>
            <person name="Wortman J."/>
            <person name="Nusbaum C."/>
            <person name="Birren B."/>
        </authorList>
    </citation>
    <scope>NUCLEOTIDE SEQUENCE [LARGE SCALE GENOMIC DNA]</scope>
    <source>
        <strain evidence="4">APO3</strain>
    </source>
</reference>
<name>W4FHN3_APHAT</name>
<evidence type="ECO:0000256" key="2">
    <source>
        <dbReference type="SAM" id="Phobius"/>
    </source>
</evidence>
<dbReference type="STRING" id="112090.W4FHN3"/>
<dbReference type="SUPFAM" id="SSF56112">
    <property type="entry name" value="Protein kinase-like (PK-like)"/>
    <property type="match status" value="1"/>
</dbReference>
<dbReference type="InterPro" id="IPR051681">
    <property type="entry name" value="Ser/Thr_Kinases-Pseudokinases"/>
</dbReference>
<proteinExistence type="predicted"/>
<gene>
    <name evidence="4" type="ORF">H257_17137</name>
</gene>
<dbReference type="AlphaFoldDB" id="W4FHN3"/>
<evidence type="ECO:0000259" key="3">
    <source>
        <dbReference type="PROSITE" id="PS50011"/>
    </source>
</evidence>
<dbReference type="VEuPathDB" id="FungiDB:H257_17137"/>
<keyword evidence="4" id="KW-0723">Serine/threonine-protein kinase</keyword>
<keyword evidence="2" id="KW-0472">Membrane</keyword>
<dbReference type="GO" id="GO:0004674">
    <property type="term" value="F:protein serine/threonine kinase activity"/>
    <property type="evidence" value="ECO:0007669"/>
    <property type="project" value="UniProtKB-KW"/>
</dbReference>
<evidence type="ECO:0000313" key="4">
    <source>
        <dbReference type="EMBL" id="ETV66336.1"/>
    </source>
</evidence>
<dbReference type="InterPro" id="IPR011009">
    <property type="entry name" value="Kinase-like_dom_sf"/>
</dbReference>
<dbReference type="RefSeq" id="XP_009844111.1">
    <property type="nucleotide sequence ID" value="XM_009845809.1"/>
</dbReference>
<dbReference type="Gene3D" id="1.10.510.10">
    <property type="entry name" value="Transferase(Phosphotransferase) domain 1"/>
    <property type="match status" value="1"/>
</dbReference>
<feature type="transmembrane region" description="Helical" evidence="2">
    <location>
        <begin position="163"/>
        <end position="184"/>
    </location>
</feature>
<dbReference type="GO" id="GO:0005524">
    <property type="term" value="F:ATP binding"/>
    <property type="evidence" value="ECO:0007669"/>
    <property type="project" value="InterPro"/>
</dbReference>
<feature type="region of interest" description="Disordered" evidence="1">
    <location>
        <begin position="202"/>
        <end position="264"/>
    </location>
</feature>
<keyword evidence="4" id="KW-0808">Transferase</keyword>
<protein>
    <submittedName>
        <fullName evidence="4">Serine/threonine protein kinase</fullName>
    </submittedName>
</protein>
<dbReference type="InterPro" id="IPR000719">
    <property type="entry name" value="Prot_kinase_dom"/>
</dbReference>
<dbReference type="EMBL" id="KI913212">
    <property type="protein sequence ID" value="ETV66336.1"/>
    <property type="molecule type" value="Genomic_DNA"/>
</dbReference>
<dbReference type="PROSITE" id="PS50011">
    <property type="entry name" value="PROTEIN_KINASE_DOM"/>
    <property type="match status" value="1"/>
</dbReference>
<organism evidence="4">
    <name type="scientific">Aphanomyces astaci</name>
    <name type="common">Crayfish plague agent</name>
    <dbReference type="NCBI Taxonomy" id="112090"/>
    <lineage>
        <taxon>Eukaryota</taxon>
        <taxon>Sar</taxon>
        <taxon>Stramenopiles</taxon>
        <taxon>Oomycota</taxon>
        <taxon>Saprolegniomycetes</taxon>
        <taxon>Saprolegniales</taxon>
        <taxon>Verrucalvaceae</taxon>
        <taxon>Aphanomyces</taxon>
    </lineage>
</organism>
<evidence type="ECO:0000256" key="1">
    <source>
        <dbReference type="SAM" id="MobiDB-lite"/>
    </source>
</evidence>
<dbReference type="PANTHER" id="PTHR44329">
    <property type="entry name" value="SERINE/THREONINE-PROTEIN KINASE TNNI3K-RELATED"/>
    <property type="match status" value="1"/>
</dbReference>
<keyword evidence="2" id="KW-0812">Transmembrane</keyword>